<comment type="catalytic activity">
    <reaction evidence="6">
        <text>3-phenylpyruvate = enol-phenylpyruvate</text>
        <dbReference type="Rhea" id="RHEA:17097"/>
        <dbReference type="ChEBI" id="CHEBI:16815"/>
        <dbReference type="ChEBI" id="CHEBI:18005"/>
        <dbReference type="EC" id="5.3.2.1"/>
    </reaction>
</comment>
<evidence type="ECO:0000256" key="2">
    <source>
        <dbReference type="ARBA" id="ARBA00005851"/>
    </source>
</evidence>
<comment type="catalytic activity">
    <reaction evidence="7">
        <text>L-dopachrome = 5,6-dihydroxyindole-2-carboxylate</text>
        <dbReference type="Rhea" id="RHEA:13041"/>
        <dbReference type="ChEBI" id="CHEBI:16875"/>
        <dbReference type="ChEBI" id="CHEBI:57509"/>
        <dbReference type="EC" id="5.3.3.12"/>
    </reaction>
</comment>
<dbReference type="EC" id="5.3.2.1" evidence="9"/>
<organism evidence="13 14">
    <name type="scientific">Chionoecetes opilio</name>
    <name type="common">Atlantic snow crab</name>
    <name type="synonym">Cancer opilio</name>
    <dbReference type="NCBI Taxonomy" id="41210"/>
    <lineage>
        <taxon>Eukaryota</taxon>
        <taxon>Metazoa</taxon>
        <taxon>Ecdysozoa</taxon>
        <taxon>Arthropoda</taxon>
        <taxon>Crustacea</taxon>
        <taxon>Multicrustacea</taxon>
        <taxon>Malacostraca</taxon>
        <taxon>Eumalacostraca</taxon>
        <taxon>Eucarida</taxon>
        <taxon>Decapoda</taxon>
        <taxon>Pleocyemata</taxon>
        <taxon>Brachyura</taxon>
        <taxon>Eubrachyura</taxon>
        <taxon>Majoidea</taxon>
        <taxon>Majidae</taxon>
        <taxon>Chionoecetes</taxon>
    </lineage>
</organism>
<evidence type="ECO:0000256" key="1">
    <source>
        <dbReference type="ARBA" id="ARBA00004613"/>
    </source>
</evidence>
<dbReference type="InterPro" id="IPR001398">
    <property type="entry name" value="Macrophage_inhib_fac"/>
</dbReference>
<evidence type="ECO:0000256" key="6">
    <source>
        <dbReference type="ARBA" id="ARBA00036735"/>
    </source>
</evidence>
<dbReference type="Gene3D" id="3.30.429.10">
    <property type="entry name" value="Macrophage Migration Inhibitory Factor"/>
    <property type="match status" value="1"/>
</dbReference>
<evidence type="ECO:0000256" key="10">
    <source>
        <dbReference type="ARBA" id="ARBA00041631"/>
    </source>
</evidence>
<evidence type="ECO:0000256" key="5">
    <source>
        <dbReference type="ARBA" id="ARBA00023235"/>
    </source>
</evidence>
<dbReference type="PANTHER" id="PTHR11954">
    <property type="entry name" value="D-DOPACHROME DECARBOXYLASE"/>
    <property type="match status" value="1"/>
</dbReference>
<dbReference type="GO" id="GO:0004167">
    <property type="term" value="F:dopachrome isomerase activity"/>
    <property type="evidence" value="ECO:0007669"/>
    <property type="project" value="UniProtKB-EC"/>
</dbReference>
<evidence type="ECO:0000256" key="11">
    <source>
        <dbReference type="ARBA" id="ARBA00041912"/>
    </source>
</evidence>
<reference evidence="13" key="1">
    <citation type="submission" date="2020-07" db="EMBL/GenBank/DDBJ databases">
        <title>The High-quality genome of the commercially important snow crab, Chionoecetes opilio.</title>
        <authorList>
            <person name="Jeong J.-H."/>
            <person name="Ryu S."/>
        </authorList>
    </citation>
    <scope>NUCLEOTIDE SEQUENCE</scope>
    <source>
        <strain evidence="13">MADBK_172401_WGS</strain>
        <tissue evidence="13">Digestive gland</tissue>
    </source>
</reference>
<dbReference type="GO" id="GO:0005125">
    <property type="term" value="F:cytokine activity"/>
    <property type="evidence" value="ECO:0007669"/>
    <property type="project" value="UniProtKB-KW"/>
</dbReference>
<dbReference type="OrthoDB" id="6080988at2759"/>
<dbReference type="InterPro" id="IPR014347">
    <property type="entry name" value="Tautomerase/MIF_sf"/>
</dbReference>
<evidence type="ECO:0000256" key="3">
    <source>
        <dbReference type="ARBA" id="ARBA00022514"/>
    </source>
</evidence>
<dbReference type="EMBL" id="JACEEZ010014970">
    <property type="protein sequence ID" value="KAG0719163.1"/>
    <property type="molecule type" value="Genomic_DNA"/>
</dbReference>
<accession>A0A8J5CCW9</accession>
<keyword evidence="4" id="KW-0964">Secreted</keyword>
<evidence type="ECO:0000256" key="9">
    <source>
        <dbReference type="ARBA" id="ARBA00039086"/>
    </source>
</evidence>
<dbReference type="Pfam" id="PF01187">
    <property type="entry name" value="MIF"/>
    <property type="match status" value="1"/>
</dbReference>
<comment type="similarity">
    <text evidence="2">Belongs to the MIF family.</text>
</comment>
<evidence type="ECO:0000313" key="13">
    <source>
        <dbReference type="EMBL" id="KAG0719163.1"/>
    </source>
</evidence>
<comment type="subcellular location">
    <subcellularLocation>
        <location evidence="1">Secreted</location>
    </subcellularLocation>
</comment>
<keyword evidence="5" id="KW-0413">Isomerase</keyword>
<evidence type="ECO:0000313" key="14">
    <source>
        <dbReference type="Proteomes" id="UP000770661"/>
    </source>
</evidence>
<proteinExistence type="inferred from homology"/>
<name>A0A8J5CCW9_CHIOP</name>
<sequence>MPFVKLVTNLPDHKLSEEFHLALSAKIAKELNKPEDVSLSQHVSITLECGRRLSRQRSFAPVCELHVASLALDTRDKTQPLARAMTDFLHQHTGIPSNRILMSFSSPLPHMVGLDGHVI</sequence>
<dbReference type="Proteomes" id="UP000770661">
    <property type="component" value="Unassembled WGS sequence"/>
</dbReference>
<evidence type="ECO:0000256" key="12">
    <source>
        <dbReference type="ARBA" id="ARBA00042730"/>
    </source>
</evidence>
<protein>
    <recommendedName>
        <fullName evidence="12">L-dopachrome isomerase</fullName>
        <ecNumber evidence="9">5.3.2.1</ecNumber>
        <ecNumber evidence="8">5.3.3.12</ecNumber>
    </recommendedName>
    <alternativeName>
        <fullName evidence="10">L-dopachrome tautomerase</fullName>
    </alternativeName>
    <alternativeName>
        <fullName evidence="11">Phenylpyruvate tautomerase</fullName>
    </alternativeName>
</protein>
<dbReference type="AlphaFoldDB" id="A0A8J5CCW9"/>
<keyword evidence="3" id="KW-0202">Cytokine</keyword>
<gene>
    <name evidence="13" type="primary">mif-2</name>
    <name evidence="13" type="ORF">GWK47_007363</name>
</gene>
<dbReference type="GO" id="GO:0005615">
    <property type="term" value="C:extracellular space"/>
    <property type="evidence" value="ECO:0007669"/>
    <property type="project" value="UniProtKB-KW"/>
</dbReference>
<dbReference type="SUPFAM" id="SSF55331">
    <property type="entry name" value="Tautomerase/MIF"/>
    <property type="match status" value="1"/>
</dbReference>
<dbReference type="GO" id="GO:0050178">
    <property type="term" value="F:phenylpyruvate tautomerase activity"/>
    <property type="evidence" value="ECO:0007669"/>
    <property type="project" value="UniProtKB-EC"/>
</dbReference>
<evidence type="ECO:0000256" key="7">
    <source>
        <dbReference type="ARBA" id="ARBA00036823"/>
    </source>
</evidence>
<evidence type="ECO:0000256" key="4">
    <source>
        <dbReference type="ARBA" id="ARBA00022525"/>
    </source>
</evidence>
<dbReference type="PANTHER" id="PTHR11954:SF6">
    <property type="entry name" value="MACROPHAGE MIGRATION INHIBITORY FACTOR"/>
    <property type="match status" value="1"/>
</dbReference>
<keyword evidence="14" id="KW-1185">Reference proteome</keyword>
<dbReference type="EC" id="5.3.3.12" evidence="8"/>
<evidence type="ECO:0000256" key="8">
    <source>
        <dbReference type="ARBA" id="ARBA00038932"/>
    </source>
</evidence>
<comment type="caution">
    <text evidence="13">The sequence shown here is derived from an EMBL/GenBank/DDBJ whole genome shotgun (WGS) entry which is preliminary data.</text>
</comment>